<name>A0A4W5L9R5_9TELE</name>
<evidence type="ECO:0000256" key="6">
    <source>
        <dbReference type="ARBA" id="ARBA00022737"/>
    </source>
</evidence>
<keyword evidence="16" id="KW-1185">Reference proteome</keyword>
<dbReference type="CDD" id="cd11304">
    <property type="entry name" value="Cadherin_repeat"/>
    <property type="match status" value="6"/>
</dbReference>
<keyword evidence="10 13" id="KW-0472">Membrane</keyword>
<evidence type="ECO:0000256" key="5">
    <source>
        <dbReference type="ARBA" id="ARBA00022729"/>
    </source>
</evidence>
<dbReference type="PROSITE" id="PS00232">
    <property type="entry name" value="CADHERIN_1"/>
    <property type="match status" value="3"/>
</dbReference>
<evidence type="ECO:0000313" key="16">
    <source>
        <dbReference type="Proteomes" id="UP000314982"/>
    </source>
</evidence>
<evidence type="ECO:0000256" key="1">
    <source>
        <dbReference type="ARBA" id="ARBA00003436"/>
    </source>
</evidence>
<keyword evidence="6" id="KW-0677">Repeat</keyword>
<keyword evidence="9 13" id="KW-1133">Transmembrane helix</keyword>
<dbReference type="FunFam" id="2.60.40.60:FF:000006">
    <property type="entry name" value="Protocadherin alpha 2"/>
    <property type="match status" value="1"/>
</dbReference>
<evidence type="ECO:0000256" key="2">
    <source>
        <dbReference type="ARBA" id="ARBA00004251"/>
    </source>
</evidence>
<feature type="transmembrane region" description="Helical" evidence="13">
    <location>
        <begin position="699"/>
        <end position="724"/>
    </location>
</feature>
<dbReference type="Gene3D" id="2.60.40.60">
    <property type="entry name" value="Cadherins"/>
    <property type="match status" value="6"/>
</dbReference>
<dbReference type="GO" id="GO:0005509">
    <property type="term" value="F:calcium ion binding"/>
    <property type="evidence" value="ECO:0007669"/>
    <property type="project" value="UniProtKB-UniRule"/>
</dbReference>
<dbReference type="Proteomes" id="UP000314982">
    <property type="component" value="Unassembled WGS sequence"/>
</dbReference>
<dbReference type="GO" id="GO:0005886">
    <property type="term" value="C:plasma membrane"/>
    <property type="evidence" value="ECO:0007669"/>
    <property type="project" value="UniProtKB-SubCell"/>
</dbReference>
<dbReference type="FunFam" id="2.60.40.60:FF:000002">
    <property type="entry name" value="Protocadherin alpha 2"/>
    <property type="match status" value="1"/>
</dbReference>
<sequence length="851" mass="94966">CFVICVWIRFLQPKCAKLRLCCGLRWQVLIFLLYFSQIVSGQIRYSIPEEMKKGSFIGNVAQDLGLDLKRLRVGRARIVTGESIQYTELKTDKGILVVGERIDREQFCGDVTPCSFSFEIILENPIELHRVTVEILDVNDHAPLFKNNHSTFEISESVALGSRFVLESAEDPDVGVNGLQDYVFTPNDNFVLKQHSNADGSKYAEMVLQKPLDREEHPRLSLKLIAIDGGNPQRSGTLNIEITVLDANDNAPVFNQSVYRATVMENAPKGTYITTVNASDADSFSNGLLTFSFSNLKGNLADLFYIDRTTGKISVAGQIDFEKDKKYEIRVEAKDQGGLTDIGKVVIEIVDINDNAPVINVMSFSSPLSEDAPPGTTIAVINVKDADSERNGQVSCSVDKTLPFQIKSSLTNYYNLITDSGFDREKMAEYNITITATDSGSPPLSSVRTIHLRISDVNDNAPLFDTGTYSAYVTENNSPGISIFTVSARDSDWNQNARISYLLEDMQISGTPVSTYISINSETGVLHAVHSFDYEQIKQLTLVVKAQDGGSPPLSCNVSVTIFIQDQNDNAPQVLYPVQTSSSLVAEMVPRSADVDYLVTKVVAVDMDSGQNAWLSYKLQKATDRALFEVGLQNGEIRTIRQVNDKDAVKQRLTVVVEDNGQPSRSATVNVNVAVADSFPEVLSEFTDLTHDKDYNDNLTFYLVLALAVVSFLFITCLVVIISVKIYRWRQSRVLYHSNLPVIPYYPPRYADTLGTGTLQHVYNYEVCRTTDSRKSDCKFTRPCSQNVLLMDPSSTGTMLRMQSEKNILDEPDSPLEVCYLNHNFFPKNYIFFSCILKTCLYKCLQMHSRS</sequence>
<protein>
    <recommendedName>
        <fullName evidence="14">Cadherin domain-containing protein</fullName>
    </recommendedName>
</protein>
<evidence type="ECO:0000256" key="3">
    <source>
        <dbReference type="ARBA" id="ARBA00022475"/>
    </source>
</evidence>
<dbReference type="GO" id="GO:0007156">
    <property type="term" value="P:homophilic cell adhesion via plasma membrane adhesion molecules"/>
    <property type="evidence" value="ECO:0007669"/>
    <property type="project" value="InterPro"/>
</dbReference>
<evidence type="ECO:0000256" key="7">
    <source>
        <dbReference type="ARBA" id="ARBA00022837"/>
    </source>
</evidence>
<dbReference type="PANTHER" id="PTHR24028:SF296">
    <property type="entry name" value="PROTOCADHERIN 1 GAMMA 11 PRECURSOR-RELATED"/>
    <property type="match status" value="1"/>
</dbReference>
<reference evidence="16" key="1">
    <citation type="submission" date="2018-06" db="EMBL/GenBank/DDBJ databases">
        <title>Genome assembly of Danube salmon.</title>
        <authorList>
            <person name="Macqueen D.J."/>
            <person name="Gundappa M.K."/>
        </authorList>
    </citation>
    <scope>NUCLEOTIDE SEQUENCE [LARGE SCALE GENOMIC DNA]</scope>
</reference>
<organism evidence="15 16">
    <name type="scientific">Hucho hucho</name>
    <name type="common">huchen</name>
    <dbReference type="NCBI Taxonomy" id="62062"/>
    <lineage>
        <taxon>Eukaryota</taxon>
        <taxon>Metazoa</taxon>
        <taxon>Chordata</taxon>
        <taxon>Craniata</taxon>
        <taxon>Vertebrata</taxon>
        <taxon>Euteleostomi</taxon>
        <taxon>Actinopterygii</taxon>
        <taxon>Neopterygii</taxon>
        <taxon>Teleostei</taxon>
        <taxon>Protacanthopterygii</taxon>
        <taxon>Salmoniformes</taxon>
        <taxon>Salmonidae</taxon>
        <taxon>Salmoninae</taxon>
        <taxon>Hucho</taxon>
    </lineage>
</organism>
<keyword evidence="4 13" id="KW-0812">Transmembrane</keyword>
<dbReference type="PANTHER" id="PTHR24028">
    <property type="entry name" value="CADHERIN-87A"/>
    <property type="match status" value="1"/>
</dbReference>
<feature type="domain" description="Cadherin" evidence="14">
    <location>
        <begin position="255"/>
        <end position="359"/>
    </location>
</feature>
<dbReference type="Pfam" id="PF16492">
    <property type="entry name" value="Cadherin_C_2"/>
    <property type="match status" value="1"/>
</dbReference>
<dbReference type="Pfam" id="PF08266">
    <property type="entry name" value="Cadherin_2"/>
    <property type="match status" value="1"/>
</dbReference>
<dbReference type="InterPro" id="IPR032455">
    <property type="entry name" value="Cadherin_C"/>
</dbReference>
<reference evidence="15" key="2">
    <citation type="submission" date="2025-08" db="UniProtKB">
        <authorList>
            <consortium name="Ensembl"/>
        </authorList>
    </citation>
    <scope>IDENTIFICATION</scope>
</reference>
<evidence type="ECO:0000256" key="13">
    <source>
        <dbReference type="SAM" id="Phobius"/>
    </source>
</evidence>
<keyword evidence="8" id="KW-0130">Cell adhesion</keyword>
<keyword evidence="3" id="KW-1003">Cell membrane</keyword>
<dbReference type="FunFam" id="2.60.40.60:FF:000007">
    <property type="entry name" value="Protocadherin alpha 2"/>
    <property type="match status" value="1"/>
</dbReference>
<dbReference type="Pfam" id="PF00028">
    <property type="entry name" value="Cadherin"/>
    <property type="match status" value="5"/>
</dbReference>
<dbReference type="InterPro" id="IPR015919">
    <property type="entry name" value="Cadherin-like_sf"/>
</dbReference>
<feature type="domain" description="Cadherin" evidence="14">
    <location>
        <begin position="465"/>
        <end position="574"/>
    </location>
</feature>
<dbReference type="InterPro" id="IPR013164">
    <property type="entry name" value="Cadherin_N"/>
</dbReference>
<evidence type="ECO:0000256" key="12">
    <source>
        <dbReference type="PROSITE-ProRule" id="PRU00043"/>
    </source>
</evidence>
<evidence type="ECO:0000256" key="8">
    <source>
        <dbReference type="ARBA" id="ARBA00022889"/>
    </source>
</evidence>
<keyword evidence="5" id="KW-0732">Signal</keyword>
<keyword evidence="11" id="KW-0325">Glycoprotein</keyword>
<evidence type="ECO:0000256" key="9">
    <source>
        <dbReference type="ARBA" id="ARBA00022989"/>
    </source>
</evidence>
<dbReference type="InterPro" id="IPR002126">
    <property type="entry name" value="Cadherin-like_dom"/>
</dbReference>
<reference evidence="15" key="3">
    <citation type="submission" date="2025-09" db="UniProtKB">
        <authorList>
            <consortium name="Ensembl"/>
        </authorList>
    </citation>
    <scope>IDENTIFICATION</scope>
</reference>
<dbReference type="GO" id="GO:0009653">
    <property type="term" value="P:anatomical structure morphogenesis"/>
    <property type="evidence" value="ECO:0007669"/>
    <property type="project" value="UniProtKB-ARBA"/>
</dbReference>
<feature type="domain" description="Cadherin" evidence="14">
    <location>
        <begin position="89"/>
        <end position="145"/>
    </location>
</feature>
<evidence type="ECO:0000256" key="11">
    <source>
        <dbReference type="ARBA" id="ARBA00023180"/>
    </source>
</evidence>
<dbReference type="PROSITE" id="PS50268">
    <property type="entry name" value="CADHERIN_2"/>
    <property type="match status" value="6"/>
</dbReference>
<dbReference type="FunFam" id="2.60.40.60:FF:000129">
    <property type="entry name" value="protocadherin alpha-C2 isoform X1"/>
    <property type="match status" value="1"/>
</dbReference>
<evidence type="ECO:0000256" key="10">
    <source>
        <dbReference type="ARBA" id="ARBA00023136"/>
    </source>
</evidence>
<dbReference type="SMART" id="SM00112">
    <property type="entry name" value="CA"/>
    <property type="match status" value="6"/>
</dbReference>
<accession>A0A4W5L9R5</accession>
<dbReference type="FunFam" id="2.60.40.60:FF:000004">
    <property type="entry name" value="Protocadherin 1 gamma 2"/>
    <property type="match status" value="1"/>
</dbReference>
<feature type="domain" description="Cadherin" evidence="14">
    <location>
        <begin position="589"/>
        <end position="686"/>
    </location>
</feature>
<dbReference type="SUPFAM" id="SSF49313">
    <property type="entry name" value="Cadherin-like"/>
    <property type="match status" value="6"/>
</dbReference>
<evidence type="ECO:0000259" key="14">
    <source>
        <dbReference type="PROSITE" id="PS50268"/>
    </source>
</evidence>
<dbReference type="GeneTree" id="ENSGT00940000165759"/>
<feature type="domain" description="Cadherin" evidence="14">
    <location>
        <begin position="360"/>
        <end position="464"/>
    </location>
</feature>
<proteinExistence type="predicted"/>
<evidence type="ECO:0000313" key="15">
    <source>
        <dbReference type="Ensembl" id="ENSHHUP00000022551.1"/>
    </source>
</evidence>
<feature type="domain" description="Cadherin" evidence="14">
    <location>
        <begin position="146"/>
        <end position="254"/>
    </location>
</feature>
<dbReference type="AlphaFoldDB" id="A0A4W5L9R5"/>
<evidence type="ECO:0000256" key="4">
    <source>
        <dbReference type="ARBA" id="ARBA00022692"/>
    </source>
</evidence>
<dbReference type="InterPro" id="IPR020894">
    <property type="entry name" value="Cadherin_CS"/>
</dbReference>
<dbReference type="Ensembl" id="ENSHHUT00000023406.1">
    <property type="protein sequence ID" value="ENSHHUP00000022551.1"/>
    <property type="gene ID" value="ENSHHUG00000014087.1"/>
</dbReference>
<comment type="function">
    <text evidence="1">Potential calcium-dependent cell-adhesion protein. May be involved in the establishment and maintenance of specific neuronal connections in the brain.</text>
</comment>
<dbReference type="InterPro" id="IPR050174">
    <property type="entry name" value="Protocadherin/Cadherin-CA"/>
</dbReference>
<dbReference type="PRINTS" id="PR00205">
    <property type="entry name" value="CADHERIN"/>
</dbReference>
<dbReference type="FunFam" id="2.60.40.60:FF:000001">
    <property type="entry name" value="Protocadherin alpha 2"/>
    <property type="match status" value="1"/>
</dbReference>
<keyword evidence="7 12" id="KW-0106">Calcium</keyword>
<comment type="subcellular location">
    <subcellularLocation>
        <location evidence="2">Cell membrane</location>
        <topology evidence="2">Single-pass type I membrane protein</topology>
    </subcellularLocation>
</comment>